<evidence type="ECO:0000259" key="8">
    <source>
        <dbReference type="SMART" id="SM01360"/>
    </source>
</evidence>
<dbReference type="Gene3D" id="2.60.40.10">
    <property type="entry name" value="Immunoglobulins"/>
    <property type="match status" value="1"/>
</dbReference>
<dbReference type="InterPro" id="IPR001599">
    <property type="entry name" value="Macroglobln_a2"/>
</dbReference>
<feature type="domain" description="Alpha-2-macroglobulin bait region" evidence="7">
    <location>
        <begin position="519"/>
        <end position="658"/>
    </location>
</feature>
<evidence type="ECO:0000256" key="3">
    <source>
        <dbReference type="ARBA" id="ARBA00022966"/>
    </source>
</evidence>
<dbReference type="Gene3D" id="2.60.40.1930">
    <property type="match status" value="1"/>
</dbReference>
<keyword evidence="4" id="KW-1015">Disulfide bond</keyword>
<dbReference type="InterPro" id="IPR011626">
    <property type="entry name" value="Alpha-macroglobulin_TED"/>
</dbReference>
<evidence type="ECO:0000256" key="2">
    <source>
        <dbReference type="ARBA" id="ARBA00022729"/>
    </source>
</evidence>
<dbReference type="Pfam" id="PF07678">
    <property type="entry name" value="TED_complement"/>
    <property type="match status" value="1"/>
</dbReference>
<dbReference type="GO" id="GO:0005615">
    <property type="term" value="C:extracellular space"/>
    <property type="evidence" value="ECO:0007669"/>
    <property type="project" value="InterPro"/>
</dbReference>
<proteinExistence type="inferred from homology"/>
<evidence type="ECO:0000256" key="4">
    <source>
        <dbReference type="ARBA" id="ARBA00023157"/>
    </source>
</evidence>
<dbReference type="Pfam" id="PF00207">
    <property type="entry name" value="A2M"/>
    <property type="match status" value="1"/>
</dbReference>
<feature type="transmembrane region" description="Helical" evidence="6">
    <location>
        <begin position="767"/>
        <end position="789"/>
    </location>
</feature>
<dbReference type="InterPro" id="IPR002890">
    <property type="entry name" value="MG2"/>
</dbReference>
<dbReference type="SMART" id="SM01360">
    <property type="entry name" value="A2M"/>
    <property type="match status" value="1"/>
</dbReference>
<dbReference type="InterPro" id="IPR050473">
    <property type="entry name" value="A2M/Complement_sys"/>
</dbReference>
<keyword evidence="11" id="KW-1185">Reference proteome</keyword>
<evidence type="ECO:0000259" key="9">
    <source>
        <dbReference type="SMART" id="SM01361"/>
    </source>
</evidence>
<dbReference type="Pfam" id="PF17791">
    <property type="entry name" value="MG3"/>
    <property type="match status" value="1"/>
</dbReference>
<dbReference type="OrthoDB" id="97821at2"/>
<dbReference type="Proteomes" id="UP000317648">
    <property type="component" value="Chromosome"/>
</dbReference>
<feature type="region of interest" description="Disordered" evidence="5">
    <location>
        <begin position="987"/>
        <end position="1015"/>
    </location>
</feature>
<evidence type="ECO:0000259" key="7">
    <source>
        <dbReference type="SMART" id="SM01359"/>
    </source>
</evidence>
<dbReference type="SUPFAM" id="SSF49410">
    <property type="entry name" value="Alpha-macroglobulin receptor domain"/>
    <property type="match status" value="1"/>
</dbReference>
<dbReference type="InterPro" id="IPR008930">
    <property type="entry name" value="Terpenoid_cyclase/PrenylTrfase"/>
</dbReference>
<dbReference type="Gene3D" id="2.60.40.690">
    <property type="entry name" value="Alpha-macroglobulin, receptor-binding domain"/>
    <property type="match status" value="1"/>
</dbReference>
<organism evidence="10 11">
    <name type="scientific">Lignipirellula cremea</name>
    <dbReference type="NCBI Taxonomy" id="2528010"/>
    <lineage>
        <taxon>Bacteria</taxon>
        <taxon>Pseudomonadati</taxon>
        <taxon>Planctomycetota</taxon>
        <taxon>Planctomycetia</taxon>
        <taxon>Pirellulales</taxon>
        <taxon>Pirellulaceae</taxon>
        <taxon>Lignipirellula</taxon>
    </lineage>
</organism>
<dbReference type="InterPro" id="IPR041555">
    <property type="entry name" value="MG3"/>
</dbReference>
<keyword evidence="6" id="KW-0472">Membrane</keyword>
<feature type="domain" description="Alpha-macroglobulin receptor-binding" evidence="9">
    <location>
        <begin position="1524"/>
        <end position="1611"/>
    </location>
</feature>
<name>A0A518E072_9BACT</name>
<dbReference type="InterPro" id="IPR036595">
    <property type="entry name" value="A-macroglobulin_rcpt-bd_sf"/>
</dbReference>
<protein>
    <submittedName>
        <fullName evidence="10">A-macroglobulin complement component</fullName>
    </submittedName>
</protein>
<keyword evidence="3" id="KW-0882">Thioester bond</keyword>
<dbReference type="Pfam" id="PF07677">
    <property type="entry name" value="A2M_recep"/>
    <property type="match status" value="1"/>
</dbReference>
<reference evidence="10 11" key="1">
    <citation type="submission" date="2019-02" db="EMBL/GenBank/DDBJ databases">
        <title>Deep-cultivation of Planctomycetes and their phenomic and genomic characterization uncovers novel biology.</title>
        <authorList>
            <person name="Wiegand S."/>
            <person name="Jogler M."/>
            <person name="Boedeker C."/>
            <person name="Pinto D."/>
            <person name="Vollmers J."/>
            <person name="Rivas-Marin E."/>
            <person name="Kohn T."/>
            <person name="Peeters S.H."/>
            <person name="Heuer A."/>
            <person name="Rast P."/>
            <person name="Oberbeckmann S."/>
            <person name="Bunk B."/>
            <person name="Jeske O."/>
            <person name="Meyerdierks A."/>
            <person name="Storesund J.E."/>
            <person name="Kallscheuer N."/>
            <person name="Luecker S."/>
            <person name="Lage O.M."/>
            <person name="Pohl T."/>
            <person name="Merkel B.J."/>
            <person name="Hornburger P."/>
            <person name="Mueller R.-W."/>
            <person name="Bruemmer F."/>
            <person name="Labrenz M."/>
            <person name="Spormann A.M."/>
            <person name="Op den Camp H."/>
            <person name="Overmann J."/>
            <person name="Amann R."/>
            <person name="Jetten M.S.M."/>
            <person name="Mascher T."/>
            <person name="Medema M.H."/>
            <person name="Devos D.P."/>
            <person name="Kaster A.-K."/>
            <person name="Ovreas L."/>
            <person name="Rohde M."/>
            <person name="Galperin M.Y."/>
            <person name="Jogler C."/>
        </authorList>
    </citation>
    <scope>NUCLEOTIDE SEQUENCE [LARGE SCALE GENOMIC DNA]</scope>
    <source>
        <strain evidence="10 11">Pla85_3_4</strain>
    </source>
</reference>
<comment type="similarity">
    <text evidence="1">Belongs to the protease inhibitor I39 (alpha-2-macroglobulin) family. Bacterial alpha-2-macroglobulin subfamily.</text>
</comment>
<keyword evidence="6" id="KW-1133">Transmembrane helix</keyword>
<feature type="transmembrane region" description="Helical" evidence="6">
    <location>
        <begin position="801"/>
        <end position="824"/>
    </location>
</feature>
<evidence type="ECO:0000313" key="11">
    <source>
        <dbReference type="Proteomes" id="UP000317648"/>
    </source>
</evidence>
<feature type="transmembrane region" description="Helical" evidence="6">
    <location>
        <begin position="84"/>
        <end position="107"/>
    </location>
</feature>
<dbReference type="InterPro" id="IPR047565">
    <property type="entry name" value="Alpha-macroglob_thiol-ester_cl"/>
</dbReference>
<evidence type="ECO:0000256" key="6">
    <source>
        <dbReference type="SAM" id="Phobius"/>
    </source>
</evidence>
<dbReference type="InterPro" id="IPR013783">
    <property type="entry name" value="Ig-like_fold"/>
</dbReference>
<gene>
    <name evidence="10" type="ORF">Pla8534_53090</name>
</gene>
<evidence type="ECO:0000256" key="5">
    <source>
        <dbReference type="SAM" id="MobiDB-lite"/>
    </source>
</evidence>
<dbReference type="PANTHER" id="PTHR11412:SF136">
    <property type="entry name" value="CD109 ANTIGEN"/>
    <property type="match status" value="1"/>
</dbReference>
<sequence>MKPNDDMRLYLDDYLYGLLSEEEAAYMEKCCASDPSLAKALEEARLRQQQMQEMPASEASEKLIQQTLERIDMGVKNTRTRTRWFAGVTIAATVAAVLVLGGFQIYFSQLAPSRYDLRMQGQDRWNPFAPAALHVYVIDRNDFERVPGLPIEILLHDGKQSPPITLAKFTSGDQAPPIRLPDWPDGSYQMEAIARSPDGLEKLTSTITLRRSWKVMLSSDKPLYQPGQTIHLRSLTLRQPDQKPAPGELATFSITDPRGNVIFKQLDVTSQFGIASADCPLATELIHGDYQITCRVGSETSRRTVRVEKYVLPKFRVAVKPGQSYYEPGKRVQVQIEAAYFFGEPVAGAQVDLQAWTHDNSPRQLHQGTAVTDAAGIATLEFTAPSQPPGTPQEDALLFDLIATVTDAAGQSYTGKSASRVTSNPITIDVIPEGGLLVRSRPNRVYLYTSNPEGLPVAASVLVAGQPDPVETNALGVGSFLLTPTEEHTSLTLKATDSQGRVGRKSTTLAAGGLTSADFLLRPDRAVYRGGDAMQITVIGSGVEPVFVDIFLAGQLVLTGTIAMQQGTGQTVFDLPPELVGPLEITAYRIAESHLVDRKSRVVFVKQAGDLQVAATFDAPQYGPGETAQVNFQLSDADGKPAPGALSLAVVDEAVFSVQGGASGMERAFFLLEADLLQPLYQIYDWDPFDERGVPVADRDLFDQALFARTAQGSDRARYSASSEENNWGRLVDRWAPSGLAKTRGTSEIEVDQIAALRRRGLWSVRLGWQLLGGSLLAIAVAVGAWFFPWKYVIGSDLKGCTVNAVAAVVVVMLLLALMMPAVMQPRIAGILLDESMPGATASARDSAPATPEASDSAAEQMPGDAAPGQPPRVRDYFPETLDWRPELVTDDQGRATYEIRLADSITTWRISTSAVSAAGGLGGRQFPLKVFQPFFVDLDLPVALTRHDEVGVRAVVYNYLPKPQTVNLEFAPADWFEQIDRVANESKADESDDAFDSPPEPIRPANDNDPVAATSNAPARFTLDLAPGEVRSVTLPIRVLQVGRHTLQVTARAGEAADAVRREIEVIPNGRLQEQTISGLLSQPLAAEFAVPDDAIPGSVGAFVRLYPSRFSQLVEGLDAIFQKPSGCFEQTSSTTYPNVLALDYLRRTGKNAPEVEAKARGYIHLGYQRLMTFEVQGGGFDWFGRPPANPTLTAYGLLEFQDMAEVHDVDPNLIERTRNWLLKRRQPDGSWATDHGMLNDGLARSVQRGANLELATTAYVAQAVFHNGAGGWARDATLNYLLEHTPDAIDDPYTLALATNALIALEPQSAALPAWWERLAELQQSSTDGKTAWWNQAAGESTLFHGGGRSGHVETTALATLAMLHSPTHRARVAPAVSWLIEQKGPRGLWGSTQASVLALKVLIATHDMAAGETSARRIEITLGGETVREIEISPDQADVMQLIDLSSLLSHPGNTYPLVVRETTGLATGCQLLFRCYQDQPVEPEPTGPLQIDLVYDRTRMQVDERTTVTATIVNRQERTAPMVILDLPIPGGFRIEPEELDELVGSGLIAKYQITPRQAIVYLRQLAPGEKLELRYRLQAMQPVKVSAPAGQVYEYYNPQLRNQGGAAMLEAVAPEA</sequence>
<dbReference type="Gene3D" id="2.60.40.1940">
    <property type="match status" value="1"/>
</dbReference>
<dbReference type="SMART" id="SM01419">
    <property type="entry name" value="Thiol-ester_cl"/>
    <property type="match status" value="1"/>
</dbReference>
<accession>A0A518E072</accession>
<dbReference type="SMART" id="SM01361">
    <property type="entry name" value="A2M_recep"/>
    <property type="match status" value="1"/>
</dbReference>
<dbReference type="EMBL" id="CP036433">
    <property type="protein sequence ID" value="QDU97461.1"/>
    <property type="molecule type" value="Genomic_DNA"/>
</dbReference>
<dbReference type="Gene3D" id="2.20.130.20">
    <property type="match status" value="1"/>
</dbReference>
<dbReference type="RefSeq" id="WP_145056232.1">
    <property type="nucleotide sequence ID" value="NZ_CP036433.1"/>
</dbReference>
<dbReference type="Pfam" id="PF01835">
    <property type="entry name" value="MG2"/>
    <property type="match status" value="1"/>
</dbReference>
<evidence type="ECO:0000256" key="1">
    <source>
        <dbReference type="ARBA" id="ARBA00010556"/>
    </source>
</evidence>
<feature type="domain" description="Alpha-2-macroglobulin" evidence="8">
    <location>
        <begin position="881"/>
        <end position="971"/>
    </location>
</feature>
<dbReference type="SMART" id="SM01359">
    <property type="entry name" value="A2M_N_2"/>
    <property type="match status" value="1"/>
</dbReference>
<dbReference type="InterPro" id="IPR011625">
    <property type="entry name" value="A2M_N_BRD"/>
</dbReference>
<dbReference type="PANTHER" id="PTHR11412">
    <property type="entry name" value="MACROGLOBULIN / COMPLEMENT"/>
    <property type="match status" value="1"/>
</dbReference>
<feature type="region of interest" description="Disordered" evidence="5">
    <location>
        <begin position="842"/>
        <end position="872"/>
    </location>
</feature>
<keyword evidence="2" id="KW-0732">Signal</keyword>
<dbReference type="KEGG" id="lcre:Pla8534_53090"/>
<dbReference type="SUPFAM" id="SSF48239">
    <property type="entry name" value="Terpenoid cyclases/Protein prenyltransferases"/>
    <property type="match status" value="1"/>
</dbReference>
<evidence type="ECO:0000313" key="10">
    <source>
        <dbReference type="EMBL" id="QDU97461.1"/>
    </source>
</evidence>
<dbReference type="GO" id="GO:0004866">
    <property type="term" value="F:endopeptidase inhibitor activity"/>
    <property type="evidence" value="ECO:0007669"/>
    <property type="project" value="InterPro"/>
</dbReference>
<dbReference type="CDD" id="cd02891">
    <property type="entry name" value="A2M_like"/>
    <property type="match status" value="1"/>
</dbReference>
<dbReference type="InterPro" id="IPR009048">
    <property type="entry name" value="A-macroglobulin_rcpt-bd"/>
</dbReference>
<dbReference type="Gene3D" id="1.50.10.20">
    <property type="match status" value="1"/>
</dbReference>
<keyword evidence="6" id="KW-0812">Transmembrane</keyword>